<dbReference type="OrthoDB" id="409543at2759"/>
<dbReference type="STRING" id="93759.A0A1R3JRP6"/>
<dbReference type="Pfam" id="PF04488">
    <property type="entry name" value="Gly_transf_sug"/>
    <property type="match status" value="1"/>
</dbReference>
<dbReference type="PANTHER" id="PTHR46781">
    <property type="entry name" value="ALPHA 1,4-GLYCOSYLTRANSFERASE FAMILY PROTEIN"/>
    <property type="match status" value="1"/>
</dbReference>
<dbReference type="InterPro" id="IPR007577">
    <property type="entry name" value="GlycoTrfase_DXD_sugar-bd_CS"/>
</dbReference>
<dbReference type="InterPro" id="IPR007652">
    <property type="entry name" value="A1-4-GlycosylTfrase_dom"/>
</dbReference>
<sequence length="356" mass="40682">MLLNSAVFKGKQDSDEVLLQKRIIKVARGYQNSLLSSSGDGEEGQSRRKLPEFEMFMSDELTKKFHGRVLEFFNQNCEVQFFMTWISAAESFGKREILALESVFKSHPNGCLVILSRTLDSVNGYRILKPFLDRKLKVQAITPDLPFLVKNTPAETWFEDMKNGNKDPGGIPLAQNLSNLMRLVVLYKYGGIYLDTDFIVLKSFKSLKNTIGAQSIDVVSKNWTRLNNAVLIFDMNHPLLFKFIEEFALTFDGNKWGHNGPYMVSRVVYRIEGRPGYNFTILPPMAFYPVDWHKIGGLFKMPTAAAQLKWVEAKLRQLKQETYGVHLWNKQSSKLIVEEGSVMGRLISENCVLCEQ</sequence>
<comment type="caution">
    <text evidence="2">The sequence shown here is derived from an EMBL/GenBank/DDBJ whole genome shotgun (WGS) entry which is preliminary data.</text>
</comment>
<proteinExistence type="predicted"/>
<dbReference type="Gene3D" id="3.90.550.20">
    <property type="match status" value="1"/>
</dbReference>
<dbReference type="AlphaFoldDB" id="A0A1R3JRP6"/>
<dbReference type="SUPFAM" id="SSF53448">
    <property type="entry name" value="Nucleotide-diphospho-sugar transferases"/>
    <property type="match status" value="1"/>
</dbReference>
<dbReference type="InterPro" id="IPR044789">
    <property type="entry name" value="Put_A1-4-GlycosylTfrase_plant"/>
</dbReference>
<dbReference type="PANTHER" id="PTHR46781:SF2">
    <property type="entry name" value="ALPHA 1,4-GLYCOSYLTRANSFERASE FAMILY PROTEIN"/>
    <property type="match status" value="1"/>
</dbReference>
<dbReference type="InterPro" id="IPR029044">
    <property type="entry name" value="Nucleotide-diphossugar_trans"/>
</dbReference>
<feature type="domain" description="Alpha 1,4-glycosyltransferase" evidence="1">
    <location>
        <begin position="233"/>
        <end position="354"/>
    </location>
</feature>
<accession>A0A1R3JRP6</accession>
<protein>
    <recommendedName>
        <fullName evidence="1">Alpha 1,4-glycosyltransferase domain-containing protein</fullName>
    </recommendedName>
</protein>
<dbReference type="Pfam" id="PF04572">
    <property type="entry name" value="Gb3_synth"/>
    <property type="match status" value="1"/>
</dbReference>
<evidence type="ECO:0000259" key="1">
    <source>
        <dbReference type="Pfam" id="PF04572"/>
    </source>
</evidence>
<keyword evidence="3" id="KW-1185">Reference proteome</keyword>
<reference evidence="3" key="1">
    <citation type="submission" date="2013-09" db="EMBL/GenBank/DDBJ databases">
        <title>Corchorus olitorius genome sequencing.</title>
        <authorList>
            <person name="Alam M."/>
            <person name="Haque M.S."/>
            <person name="Islam M.S."/>
            <person name="Emdad E.M."/>
            <person name="Islam M.M."/>
            <person name="Ahmed B."/>
            <person name="Halim A."/>
            <person name="Hossen Q.M.M."/>
            <person name="Hossain M.Z."/>
            <person name="Ahmed R."/>
            <person name="Khan M.M."/>
            <person name="Islam R."/>
            <person name="Rashid M.M."/>
            <person name="Khan S.A."/>
            <person name="Rahman M.S."/>
            <person name="Alam M."/>
            <person name="Yahiya A.S."/>
            <person name="Khan M.S."/>
            <person name="Azam M.S."/>
            <person name="Haque T."/>
            <person name="Lashkar M.Z.H."/>
            <person name="Akhand A.I."/>
            <person name="Morshed G."/>
            <person name="Roy S."/>
            <person name="Uddin K.S."/>
            <person name="Rabeya T."/>
            <person name="Hossain A.S."/>
            <person name="Chowdhury A."/>
            <person name="Snigdha A.R."/>
            <person name="Mortoza M.S."/>
            <person name="Matin S.A."/>
            <person name="Hoque S.M.E."/>
            <person name="Islam M.K."/>
            <person name="Roy D.K."/>
            <person name="Haider R."/>
            <person name="Moosa M.M."/>
            <person name="Elias S.M."/>
            <person name="Hasan A.M."/>
            <person name="Jahan S."/>
            <person name="Shafiuddin M."/>
            <person name="Mahmood N."/>
            <person name="Shommy N.S."/>
        </authorList>
    </citation>
    <scope>NUCLEOTIDE SEQUENCE [LARGE SCALE GENOMIC DNA]</scope>
    <source>
        <strain evidence="3">cv. O-4</strain>
    </source>
</reference>
<evidence type="ECO:0000313" key="2">
    <source>
        <dbReference type="EMBL" id="OMO97528.1"/>
    </source>
</evidence>
<organism evidence="2 3">
    <name type="scientific">Corchorus olitorius</name>
    <dbReference type="NCBI Taxonomy" id="93759"/>
    <lineage>
        <taxon>Eukaryota</taxon>
        <taxon>Viridiplantae</taxon>
        <taxon>Streptophyta</taxon>
        <taxon>Embryophyta</taxon>
        <taxon>Tracheophyta</taxon>
        <taxon>Spermatophyta</taxon>
        <taxon>Magnoliopsida</taxon>
        <taxon>eudicotyledons</taxon>
        <taxon>Gunneridae</taxon>
        <taxon>Pentapetalae</taxon>
        <taxon>rosids</taxon>
        <taxon>malvids</taxon>
        <taxon>Malvales</taxon>
        <taxon>Malvaceae</taxon>
        <taxon>Grewioideae</taxon>
        <taxon>Apeibeae</taxon>
        <taxon>Corchorus</taxon>
    </lineage>
</organism>
<dbReference type="EMBL" id="AWUE01015438">
    <property type="protein sequence ID" value="OMO97528.1"/>
    <property type="molecule type" value="Genomic_DNA"/>
</dbReference>
<evidence type="ECO:0000313" key="3">
    <source>
        <dbReference type="Proteomes" id="UP000187203"/>
    </source>
</evidence>
<gene>
    <name evidence="2" type="ORF">COLO4_14557</name>
</gene>
<dbReference type="Proteomes" id="UP000187203">
    <property type="component" value="Unassembled WGS sequence"/>
</dbReference>
<name>A0A1R3JRP6_9ROSI</name>